<proteinExistence type="predicted"/>
<protein>
    <submittedName>
        <fullName evidence="2">Uncharacterized protein</fullName>
    </submittedName>
</protein>
<accession>A0A2H0V673</accession>
<feature type="compositionally biased region" description="Basic residues" evidence="1">
    <location>
        <begin position="129"/>
        <end position="143"/>
    </location>
</feature>
<feature type="region of interest" description="Disordered" evidence="1">
    <location>
        <begin position="97"/>
        <end position="143"/>
    </location>
</feature>
<dbReference type="EMBL" id="PFAP01000002">
    <property type="protein sequence ID" value="PIR94606.1"/>
    <property type="molecule type" value="Genomic_DNA"/>
</dbReference>
<gene>
    <name evidence="2" type="ORF">COT97_00440</name>
</gene>
<comment type="caution">
    <text evidence="2">The sequence shown here is derived from an EMBL/GenBank/DDBJ whole genome shotgun (WGS) entry which is preliminary data.</text>
</comment>
<evidence type="ECO:0000313" key="3">
    <source>
        <dbReference type="Proteomes" id="UP000229901"/>
    </source>
</evidence>
<sequence length="143" mass="15971">MNTAILSHRVDLLNGMIGEYNDLVVSLNLQSGDYDLFRELSAAILQVIAQVEVVKNMITGTVFDNLEIGAVKTAVSLLMVNSVEIFDKMYKTLKGLNDDNGTNDQSGVDDLAGTNDQTDKYYQNDRKERKVKRVKKGKRVRGK</sequence>
<dbReference type="AlphaFoldDB" id="A0A2H0V673"/>
<reference evidence="3" key="1">
    <citation type="submission" date="2017-09" db="EMBL/GenBank/DDBJ databases">
        <title>Depth-based differentiation of microbial function through sediment-hosted aquifers and enrichment of novel symbionts in the deep terrestrial subsurface.</title>
        <authorList>
            <person name="Probst A.J."/>
            <person name="Ladd B."/>
            <person name="Jarett J.K."/>
            <person name="Geller-Mcgrath D.E."/>
            <person name="Sieber C.M.K."/>
            <person name="Emerson J.B."/>
            <person name="Anantharaman K."/>
            <person name="Thomas B.C."/>
            <person name="Malmstrom R."/>
            <person name="Stieglmeier M."/>
            <person name="Klingl A."/>
            <person name="Woyke T."/>
            <person name="Ryan C.M."/>
            <person name="Banfield J.F."/>
        </authorList>
    </citation>
    <scope>NUCLEOTIDE SEQUENCE [LARGE SCALE GENOMIC DNA]</scope>
</reference>
<organism evidence="2 3">
    <name type="scientific">Candidatus Falkowbacteria bacterium CG10_big_fil_rev_8_21_14_0_10_39_11</name>
    <dbReference type="NCBI Taxonomy" id="1974565"/>
    <lineage>
        <taxon>Bacteria</taxon>
        <taxon>Candidatus Falkowiibacteriota</taxon>
    </lineage>
</organism>
<evidence type="ECO:0000256" key="1">
    <source>
        <dbReference type="SAM" id="MobiDB-lite"/>
    </source>
</evidence>
<evidence type="ECO:0000313" key="2">
    <source>
        <dbReference type="EMBL" id="PIR94606.1"/>
    </source>
</evidence>
<feature type="compositionally biased region" description="Basic and acidic residues" evidence="1">
    <location>
        <begin position="117"/>
        <end position="128"/>
    </location>
</feature>
<name>A0A2H0V673_9BACT</name>
<dbReference type="Proteomes" id="UP000229901">
    <property type="component" value="Unassembled WGS sequence"/>
</dbReference>